<keyword evidence="10" id="KW-0234">DNA repair</keyword>
<dbReference type="Pfam" id="PF03120">
    <property type="entry name" value="OB_DNA_ligase"/>
    <property type="match status" value="1"/>
</dbReference>
<keyword evidence="5" id="KW-0479">Metal-binding</keyword>
<dbReference type="FunFam" id="2.40.50.140:FF:000012">
    <property type="entry name" value="DNA ligase"/>
    <property type="match status" value="1"/>
</dbReference>
<keyword evidence="4" id="KW-0235">DNA replication</keyword>
<dbReference type="InterPro" id="IPR012340">
    <property type="entry name" value="NA-bd_OB-fold"/>
</dbReference>
<evidence type="ECO:0000256" key="6">
    <source>
        <dbReference type="ARBA" id="ARBA00022763"/>
    </source>
</evidence>
<dbReference type="SUPFAM" id="SSF50249">
    <property type="entry name" value="Nucleic acid-binding proteins"/>
    <property type="match status" value="1"/>
</dbReference>
<dbReference type="InterPro" id="IPR033136">
    <property type="entry name" value="DNA_ligase_CS"/>
</dbReference>
<keyword evidence="8" id="KW-0460">Magnesium</keyword>
<name>X0U3Q4_9ZZZZ</name>
<dbReference type="SUPFAM" id="SSF56091">
    <property type="entry name" value="DNA ligase/mRNA capping enzyme, catalytic domain"/>
    <property type="match status" value="1"/>
</dbReference>
<comment type="caution">
    <text evidence="13">The sequence shown here is derived from an EMBL/GenBank/DDBJ whole genome shotgun (WGS) entry which is preliminary data.</text>
</comment>
<dbReference type="GO" id="GO:0006260">
    <property type="term" value="P:DNA replication"/>
    <property type="evidence" value="ECO:0007669"/>
    <property type="project" value="UniProtKB-KW"/>
</dbReference>
<evidence type="ECO:0000256" key="11">
    <source>
        <dbReference type="ARBA" id="ARBA00034005"/>
    </source>
</evidence>
<proteinExistence type="predicted"/>
<dbReference type="InterPro" id="IPR013839">
    <property type="entry name" value="DNAligase_adenylation"/>
</dbReference>
<protein>
    <recommendedName>
        <fullName evidence="2">DNA ligase (NAD(+))</fullName>
        <ecNumber evidence="2">6.5.1.2</ecNumber>
    </recommendedName>
</protein>
<evidence type="ECO:0000256" key="10">
    <source>
        <dbReference type="ARBA" id="ARBA00023204"/>
    </source>
</evidence>
<keyword evidence="9" id="KW-0520">NAD</keyword>
<sequence length="247" mass="27392">ANVRTIKAVPLVLLDGGNIPEVLEVRGEVYMPRQSFVELNKARKQAEQPLFANPRNAAAGSLKLLDARITAGRNLAFFAYATGELSKPFSDNHFQTLQKFKDIGLPVNPYIKKAKDIDEALAICLGWQEKRSKLDYVIDGMVIKVNRFDQRDILGATGRAPRWCISYKFPAERAQTKVESIDVQVGKSGILTPVANLGPIQLAGTTVKRASLHNFDELNRLDVRQGDTVLIEKAGEIIPQVVEVKKK</sequence>
<dbReference type="GO" id="GO:0003911">
    <property type="term" value="F:DNA ligase (NAD+) activity"/>
    <property type="evidence" value="ECO:0007669"/>
    <property type="project" value="UniProtKB-EC"/>
</dbReference>
<dbReference type="AlphaFoldDB" id="X0U3Q4"/>
<evidence type="ECO:0000313" key="13">
    <source>
        <dbReference type="EMBL" id="GAF95017.1"/>
    </source>
</evidence>
<evidence type="ECO:0000256" key="1">
    <source>
        <dbReference type="ARBA" id="ARBA00001946"/>
    </source>
</evidence>
<evidence type="ECO:0000256" key="5">
    <source>
        <dbReference type="ARBA" id="ARBA00022723"/>
    </source>
</evidence>
<evidence type="ECO:0000256" key="7">
    <source>
        <dbReference type="ARBA" id="ARBA00022833"/>
    </source>
</evidence>
<organism evidence="13">
    <name type="scientific">marine sediment metagenome</name>
    <dbReference type="NCBI Taxonomy" id="412755"/>
    <lineage>
        <taxon>unclassified sequences</taxon>
        <taxon>metagenomes</taxon>
        <taxon>ecological metagenomes</taxon>
    </lineage>
</organism>
<dbReference type="Gene3D" id="3.30.470.30">
    <property type="entry name" value="DNA ligase/mRNA capping enzyme"/>
    <property type="match status" value="1"/>
</dbReference>
<comment type="catalytic activity">
    <reaction evidence="11">
        <text>NAD(+) + (deoxyribonucleotide)n-3'-hydroxyl + 5'-phospho-(deoxyribonucleotide)m = (deoxyribonucleotide)n+m + AMP + beta-nicotinamide D-nucleotide.</text>
        <dbReference type="EC" id="6.5.1.2"/>
    </reaction>
</comment>
<reference evidence="13" key="1">
    <citation type="journal article" date="2014" name="Front. Microbiol.">
        <title>High frequency of phylogenetically diverse reductive dehalogenase-homologous genes in deep subseafloor sedimentary metagenomes.</title>
        <authorList>
            <person name="Kawai M."/>
            <person name="Futagami T."/>
            <person name="Toyoda A."/>
            <person name="Takaki Y."/>
            <person name="Nishi S."/>
            <person name="Hori S."/>
            <person name="Arai W."/>
            <person name="Tsubouchi T."/>
            <person name="Morono Y."/>
            <person name="Uchiyama I."/>
            <person name="Ito T."/>
            <person name="Fujiyama A."/>
            <person name="Inagaki F."/>
            <person name="Takami H."/>
        </authorList>
    </citation>
    <scope>NUCLEOTIDE SEQUENCE</scope>
    <source>
        <strain evidence="13">Expedition CK06-06</strain>
    </source>
</reference>
<dbReference type="PROSITE" id="PS01056">
    <property type="entry name" value="DNA_LIGASE_N2"/>
    <property type="match status" value="1"/>
</dbReference>
<dbReference type="EMBL" id="BARS01011904">
    <property type="protein sequence ID" value="GAF95017.1"/>
    <property type="molecule type" value="Genomic_DNA"/>
</dbReference>
<dbReference type="Pfam" id="PF01653">
    <property type="entry name" value="DNA_ligase_aden"/>
    <property type="match status" value="1"/>
</dbReference>
<feature type="domain" description="NAD-dependent DNA ligase N-terminal" evidence="12">
    <location>
        <begin position="1"/>
        <end position="247"/>
    </location>
</feature>
<accession>X0U3Q4</accession>
<evidence type="ECO:0000256" key="9">
    <source>
        <dbReference type="ARBA" id="ARBA00023027"/>
    </source>
</evidence>
<evidence type="ECO:0000256" key="8">
    <source>
        <dbReference type="ARBA" id="ARBA00022842"/>
    </source>
</evidence>
<dbReference type="EC" id="6.5.1.2" evidence="2"/>
<dbReference type="SMART" id="SM00532">
    <property type="entry name" value="LIGANc"/>
    <property type="match status" value="1"/>
</dbReference>
<evidence type="ECO:0000256" key="4">
    <source>
        <dbReference type="ARBA" id="ARBA00022705"/>
    </source>
</evidence>
<gene>
    <name evidence="13" type="ORF">S01H1_21464</name>
</gene>
<evidence type="ECO:0000256" key="3">
    <source>
        <dbReference type="ARBA" id="ARBA00022598"/>
    </source>
</evidence>
<evidence type="ECO:0000256" key="2">
    <source>
        <dbReference type="ARBA" id="ARBA00012722"/>
    </source>
</evidence>
<dbReference type="GO" id="GO:0006281">
    <property type="term" value="P:DNA repair"/>
    <property type="evidence" value="ECO:0007669"/>
    <property type="project" value="UniProtKB-KW"/>
</dbReference>
<keyword evidence="7" id="KW-0862">Zinc</keyword>
<dbReference type="GO" id="GO:0046872">
    <property type="term" value="F:metal ion binding"/>
    <property type="evidence" value="ECO:0007669"/>
    <property type="project" value="UniProtKB-KW"/>
</dbReference>
<dbReference type="Gene3D" id="2.40.50.140">
    <property type="entry name" value="Nucleic acid-binding proteins"/>
    <property type="match status" value="1"/>
</dbReference>
<comment type="cofactor">
    <cofactor evidence="1">
        <name>Mg(2+)</name>
        <dbReference type="ChEBI" id="CHEBI:18420"/>
    </cofactor>
</comment>
<keyword evidence="6" id="KW-0227">DNA damage</keyword>
<evidence type="ECO:0000259" key="12">
    <source>
        <dbReference type="SMART" id="SM00532"/>
    </source>
</evidence>
<feature type="non-terminal residue" evidence="13">
    <location>
        <position position="247"/>
    </location>
</feature>
<feature type="non-terminal residue" evidence="13">
    <location>
        <position position="1"/>
    </location>
</feature>
<keyword evidence="3" id="KW-0436">Ligase</keyword>
<dbReference type="InterPro" id="IPR013840">
    <property type="entry name" value="DNAligase_N"/>
</dbReference>
<dbReference type="InterPro" id="IPR004150">
    <property type="entry name" value="NAD_DNA_ligase_OB"/>
</dbReference>